<dbReference type="RefSeq" id="WP_185904644.1">
    <property type="nucleotide sequence ID" value="NZ_JACMSE010000002.1"/>
</dbReference>
<gene>
    <name evidence="2" type="ORF">H7313_05015</name>
</gene>
<dbReference type="Proteomes" id="UP000587396">
    <property type="component" value="Unassembled WGS sequence"/>
</dbReference>
<dbReference type="EMBL" id="JACMSE010000002">
    <property type="protein sequence ID" value="MBC2888710.1"/>
    <property type="molecule type" value="Genomic_DNA"/>
</dbReference>
<reference evidence="2 3" key="1">
    <citation type="submission" date="2020-08" db="EMBL/GenBank/DDBJ databases">
        <authorList>
            <person name="Liu C."/>
            <person name="Sun Q."/>
        </authorList>
    </citation>
    <scope>NUCLEOTIDE SEQUENCE [LARGE SCALE GENOMIC DNA]</scope>
    <source>
        <strain evidence="2 3">N22</strain>
    </source>
</reference>
<dbReference type="Pfam" id="PF13555">
    <property type="entry name" value="AAA_29"/>
    <property type="match status" value="1"/>
</dbReference>
<proteinExistence type="predicted"/>
<dbReference type="GO" id="GO:0006302">
    <property type="term" value="P:double-strand break repair"/>
    <property type="evidence" value="ECO:0007669"/>
    <property type="project" value="TreeGrafter"/>
</dbReference>
<dbReference type="AlphaFoldDB" id="A0A842JI09"/>
<dbReference type="Gene3D" id="3.40.1140.10">
    <property type="match status" value="1"/>
</dbReference>
<feature type="coiled-coil region" evidence="1">
    <location>
        <begin position="711"/>
        <end position="745"/>
    </location>
</feature>
<comment type="caution">
    <text evidence="2">The sequence shown here is derived from an EMBL/GenBank/DDBJ whole genome shotgun (WGS) entry which is preliminary data.</text>
</comment>
<dbReference type="PANTHER" id="PTHR32182">
    <property type="entry name" value="DNA REPLICATION AND REPAIR PROTEIN RECF"/>
    <property type="match status" value="1"/>
</dbReference>
<evidence type="ECO:0000313" key="2">
    <source>
        <dbReference type="EMBL" id="MBC2888710.1"/>
    </source>
</evidence>
<keyword evidence="3" id="KW-1185">Reference proteome</keyword>
<dbReference type="PANTHER" id="PTHR32182:SF22">
    <property type="entry name" value="ATP-DEPENDENT ENDONUCLEASE, OLD FAMILY-RELATED"/>
    <property type="match status" value="1"/>
</dbReference>
<evidence type="ECO:0000256" key="1">
    <source>
        <dbReference type="SAM" id="Coils"/>
    </source>
</evidence>
<name>A0A842JI09_9ACTN</name>
<feature type="coiled-coil region" evidence="1">
    <location>
        <begin position="332"/>
        <end position="359"/>
    </location>
</feature>
<organism evidence="2 3">
    <name type="scientific">Gordonibacter massiliensis</name>
    <name type="common">ex Traore et al. 2017</name>
    <dbReference type="NCBI Taxonomy" id="1841863"/>
    <lineage>
        <taxon>Bacteria</taxon>
        <taxon>Bacillati</taxon>
        <taxon>Actinomycetota</taxon>
        <taxon>Coriobacteriia</taxon>
        <taxon>Eggerthellales</taxon>
        <taxon>Eggerthellaceae</taxon>
        <taxon>Gordonibacter</taxon>
    </lineage>
</organism>
<sequence>MSEGTPNGASSPAAAHPTQWQLESLQLVNWGGFDGYHRADFELIGEASAGATMITGKSGSGKSTLLDSYQDIIMPNSTRFNSASNSVGQGKARGDQERTVLTYLQGKTDLVYDSKLGEERNQLLRDNHCARWSAVVTIFINDEGERFSAAKLYYIKSGCMGDSDYKTHSLTANFAIDPRKFEAIAHEPFDKRSIKSVYDGIRIHDTVGSFRQSLYSSLNIGEHGDGAKAVELLARIQAGYQITTVDALFKELVLDEPRTFEAAQRAVEHFDDIEKTFDEIEAAQRKMAILASIPADKKRYDEALEAQGLVSSIGHPSASDSPFHLWKTKCELGLIQREIEREAIEKRELEEAVEALDAEICGLEGEIEETRQALYRNGKGALDTIAEKLDKAQADAVRRGENRAIFRAKTASVGPVPSSAAEYRKLEEAAARFTASFESEKASLNLQRDDSVYRCRQLSHEIEDLKQKGAYYRSHKGNIPPRLNEAREQIADITDLNLDDLPFVGELIDLEPEEERWRLAAETTLHGLARTMLIEKGEFERVSRLIDKLHLRARINFQAAKIIEGPPPPATPNSVASKLQFDETSRFTPWVRKRLTDPQIDAICVERAEDLKGDGLRVTINGQTRRRNRGAHGRNRNDENVIGFSNQGKLDRIRDELITLATEQAQIDSEAKRVEGEVKELEKLKGAYDHIMEHAFEEIDQASCQAAVEDLKRERERILASNDLLKTLEDKHEELKERLKGLVGKRAIASDRHDRLLKDAEQRIARRDALAEEERRVPTSTRTMVSDAQASLLEETRHDIAAGYDSDRTILGKFDDFVRRMMASLEKQRKAADGSALSARSSLEKAFHAYRAIWPDNDLGEAIDSYDDYLEILEEVRSQGLFDRKDIWLENMRQWVAEDLVPVSDAYEAAIREIEDRLEPINEILRKYPFGTAKGRLQIAIRQKGSDKAMRFRKELQKHASLATTPDIDDIDRHHEEIRAFMRRLRKGGDGTGERDALLDRRRQVTLSARATWPEATGKDDSVYTKLGEKSGGEVQELVAFILGSALLFRLGNETMRRPGFAPVILDEGFVKADEDFTERAVRAWRGFGFQLIVATPDGKVGSFAPHMDRYITITKDAQERSYIAPGRHIGEEDVEIAPRN</sequence>
<dbReference type="Pfam" id="PF13558">
    <property type="entry name" value="SbcC_Walker_B"/>
    <property type="match status" value="1"/>
</dbReference>
<protein>
    <submittedName>
        <fullName evidence="2">Uncharacterized protein</fullName>
    </submittedName>
</protein>
<evidence type="ECO:0000313" key="3">
    <source>
        <dbReference type="Proteomes" id="UP000587396"/>
    </source>
</evidence>
<dbReference type="GO" id="GO:0000731">
    <property type="term" value="P:DNA synthesis involved in DNA repair"/>
    <property type="evidence" value="ECO:0007669"/>
    <property type="project" value="TreeGrafter"/>
</dbReference>
<dbReference type="InterPro" id="IPR027417">
    <property type="entry name" value="P-loop_NTPase"/>
</dbReference>
<dbReference type="SUPFAM" id="SSF52540">
    <property type="entry name" value="P-loop containing nucleoside triphosphate hydrolases"/>
    <property type="match status" value="1"/>
</dbReference>
<accession>A0A842JI09</accession>
<keyword evidence="1" id="KW-0175">Coiled coil</keyword>